<comment type="subcellular location">
    <subcellularLocation>
        <location evidence="1">Bacterial flagellum basal body</location>
    </subcellularLocation>
    <subcellularLocation>
        <location evidence="2">Cell inner membrane</location>
        <topology evidence="2">Peripheral membrane protein</topology>
    </subcellularLocation>
</comment>
<name>C0QAJ4_DESAH</name>
<dbReference type="HOGENOM" id="CLU_052646_1_2_7"/>
<keyword evidence="9" id="KW-0472">Membrane</keyword>
<dbReference type="STRING" id="177437.HRM2_37190"/>
<dbReference type="GO" id="GO:0050918">
    <property type="term" value="P:positive chemotaxis"/>
    <property type="evidence" value="ECO:0007669"/>
    <property type="project" value="TreeGrafter"/>
</dbReference>
<evidence type="ECO:0000259" key="13">
    <source>
        <dbReference type="Pfam" id="PF01052"/>
    </source>
</evidence>
<dbReference type="PIRSF" id="PIRSF002888">
    <property type="entry name" value="FliM"/>
    <property type="match status" value="1"/>
</dbReference>
<dbReference type="AlphaFoldDB" id="C0QAJ4"/>
<dbReference type="GO" id="GO:0009425">
    <property type="term" value="C:bacterial-type flagellum basal body"/>
    <property type="evidence" value="ECO:0007669"/>
    <property type="project" value="UniProtKB-SubCell"/>
</dbReference>
<evidence type="ECO:0000256" key="8">
    <source>
        <dbReference type="ARBA" id="ARBA00022779"/>
    </source>
</evidence>
<dbReference type="InterPro" id="IPR001543">
    <property type="entry name" value="FliN-like_C"/>
</dbReference>
<dbReference type="GO" id="GO:0005886">
    <property type="term" value="C:plasma membrane"/>
    <property type="evidence" value="ECO:0007669"/>
    <property type="project" value="UniProtKB-SubCell"/>
</dbReference>
<dbReference type="SUPFAM" id="SSF101801">
    <property type="entry name" value="Surface presentation of antigens (SPOA)"/>
    <property type="match status" value="1"/>
</dbReference>
<evidence type="ECO:0000256" key="9">
    <source>
        <dbReference type="ARBA" id="ARBA00023136"/>
    </source>
</evidence>
<evidence type="ECO:0000256" key="7">
    <source>
        <dbReference type="ARBA" id="ARBA00022519"/>
    </source>
</evidence>
<keyword evidence="7" id="KW-0997">Cell inner membrane</keyword>
<reference evidence="14 15" key="1">
    <citation type="journal article" date="2009" name="Environ. Microbiol.">
        <title>Genome sequence of Desulfobacterium autotrophicum HRM2, a marine sulfate reducer oxidizing organic carbon completely to carbon dioxide.</title>
        <authorList>
            <person name="Strittmatter A.W."/>
            <person name="Liesegang H."/>
            <person name="Rabus R."/>
            <person name="Decker I."/>
            <person name="Amann J."/>
            <person name="Andres S."/>
            <person name="Henne A."/>
            <person name="Fricke W.F."/>
            <person name="Martinez-Arias R."/>
            <person name="Bartels D."/>
            <person name="Goesmann A."/>
            <person name="Krause L."/>
            <person name="Puehler A."/>
            <person name="Klenk H.P."/>
            <person name="Richter M."/>
            <person name="Schuler M."/>
            <person name="Gloeckner F.O."/>
            <person name="Meyerdierks A."/>
            <person name="Gottschalk G."/>
            <person name="Amann R."/>
        </authorList>
    </citation>
    <scope>NUCLEOTIDE SEQUENCE [LARGE SCALE GENOMIC DNA]</scope>
    <source>
        <strain evidence="15">ATCC 43914 / DSM 3382 / HRM2</strain>
    </source>
</reference>
<sequence>MSDILSQDEVDSLLAGLDSGEVESETEVELSDPEGIVTYDFTSQDKVVRARMPTFDVINERLSREIRTSLSGLLQTNVDVTANPLDTLKFTEFVRSLPVPTSLHVFRMEPLRGHGLVVLESQLVYNLIDTFFGGEGLGKARVEGREFTAIEEVMIKKVVVACLKDIEKAWLPIEPVKTSLIRSEMNPQFAAIVLPTDLVIVTRFEIELEQAAGNLVLCLPYAMIEPLRAKLASGFQAETEEIDVAWRKRLQEIILESTVNLRVQLGTTEISGERLIYLQPGDVIQLDNDAKDMLTGYVDGLPKVRGFAGVQRGFQAFRVEKKLVIK</sequence>
<dbReference type="Gene3D" id="3.40.1550.10">
    <property type="entry name" value="CheC-like"/>
    <property type="match status" value="1"/>
</dbReference>
<dbReference type="InterPro" id="IPR028976">
    <property type="entry name" value="CheC-like_sf"/>
</dbReference>
<dbReference type="Gene3D" id="2.30.330.10">
    <property type="entry name" value="SpoA-like"/>
    <property type="match status" value="1"/>
</dbReference>
<evidence type="ECO:0000256" key="6">
    <source>
        <dbReference type="ARBA" id="ARBA00022500"/>
    </source>
</evidence>
<dbReference type="GO" id="GO:0071978">
    <property type="term" value="P:bacterial-type flagellum-dependent swarming motility"/>
    <property type="evidence" value="ECO:0007669"/>
    <property type="project" value="TreeGrafter"/>
</dbReference>
<dbReference type="CDD" id="cd17908">
    <property type="entry name" value="FliM"/>
    <property type="match status" value="1"/>
</dbReference>
<evidence type="ECO:0000256" key="3">
    <source>
        <dbReference type="ARBA" id="ARBA00011049"/>
    </source>
</evidence>
<gene>
    <name evidence="14" type="primary">fliM</name>
    <name evidence="14" type="ordered locus">HRM2_37190</name>
</gene>
<dbReference type="SUPFAM" id="SSF103039">
    <property type="entry name" value="CheC-like"/>
    <property type="match status" value="1"/>
</dbReference>
<dbReference type="GO" id="GO:0003774">
    <property type="term" value="F:cytoskeletal motor activity"/>
    <property type="evidence" value="ECO:0007669"/>
    <property type="project" value="InterPro"/>
</dbReference>
<dbReference type="RefSeq" id="WP_015905523.1">
    <property type="nucleotide sequence ID" value="NC_012108.1"/>
</dbReference>
<keyword evidence="5" id="KW-1003">Cell membrane</keyword>
<accession>C0QAJ4</accession>
<dbReference type="eggNOG" id="COG1868">
    <property type="taxonomic scope" value="Bacteria"/>
</dbReference>
<dbReference type="PRINTS" id="PR00955">
    <property type="entry name" value="FLGMOTORFLIM"/>
</dbReference>
<dbReference type="InterPro" id="IPR036429">
    <property type="entry name" value="SpoA-like_sf"/>
</dbReference>
<dbReference type="Proteomes" id="UP000000442">
    <property type="component" value="Chromosome"/>
</dbReference>
<dbReference type="EMBL" id="CP001087">
    <property type="protein sequence ID" value="ACN16777.1"/>
    <property type="molecule type" value="Genomic_DNA"/>
</dbReference>
<dbReference type="NCBIfam" id="TIGR01397">
    <property type="entry name" value="fliM_switch"/>
    <property type="match status" value="1"/>
</dbReference>
<proteinExistence type="inferred from homology"/>
<keyword evidence="6" id="KW-0145">Chemotaxis</keyword>
<feature type="domain" description="Flagellar motor switch protein FliN-like C-terminal" evidence="13">
    <location>
        <begin position="254"/>
        <end position="322"/>
    </location>
</feature>
<dbReference type="OrthoDB" id="9806941at2"/>
<evidence type="ECO:0000256" key="12">
    <source>
        <dbReference type="NCBIfam" id="TIGR01397"/>
    </source>
</evidence>
<evidence type="ECO:0000256" key="5">
    <source>
        <dbReference type="ARBA" id="ARBA00022475"/>
    </source>
</evidence>
<organism evidence="14 15">
    <name type="scientific">Desulforapulum autotrophicum (strain ATCC 43914 / DSM 3382 / VKM B-1955 / HRM2)</name>
    <name type="common">Desulfobacterium autotrophicum</name>
    <dbReference type="NCBI Taxonomy" id="177437"/>
    <lineage>
        <taxon>Bacteria</taxon>
        <taxon>Pseudomonadati</taxon>
        <taxon>Thermodesulfobacteriota</taxon>
        <taxon>Desulfobacteria</taxon>
        <taxon>Desulfobacterales</taxon>
        <taxon>Desulfobacteraceae</taxon>
        <taxon>Desulforapulum</taxon>
    </lineage>
</organism>
<evidence type="ECO:0000313" key="15">
    <source>
        <dbReference type="Proteomes" id="UP000000442"/>
    </source>
</evidence>
<dbReference type="PANTHER" id="PTHR30034">
    <property type="entry name" value="FLAGELLAR MOTOR SWITCH PROTEIN FLIM"/>
    <property type="match status" value="1"/>
</dbReference>
<keyword evidence="8" id="KW-0283">Flagellar rotation</keyword>
<evidence type="ECO:0000256" key="11">
    <source>
        <dbReference type="ARBA" id="ARBA00025044"/>
    </source>
</evidence>
<protein>
    <recommendedName>
        <fullName evidence="4 12">Flagellar motor switch protein FliM</fullName>
    </recommendedName>
</protein>
<dbReference type="InterPro" id="IPR001689">
    <property type="entry name" value="Flag_FliM"/>
</dbReference>
<dbReference type="Pfam" id="PF01052">
    <property type="entry name" value="FliMN_C"/>
    <property type="match status" value="1"/>
</dbReference>
<evidence type="ECO:0000256" key="10">
    <source>
        <dbReference type="ARBA" id="ARBA00023143"/>
    </source>
</evidence>
<keyword evidence="10" id="KW-0975">Bacterial flagellum</keyword>
<keyword evidence="15" id="KW-1185">Reference proteome</keyword>
<dbReference type="PANTHER" id="PTHR30034:SF3">
    <property type="entry name" value="FLAGELLAR MOTOR SWITCH PROTEIN FLIM"/>
    <property type="match status" value="1"/>
</dbReference>
<dbReference type="KEGG" id="dat:HRM2_37190"/>
<dbReference type="Pfam" id="PF02154">
    <property type="entry name" value="FliM"/>
    <property type="match status" value="1"/>
</dbReference>
<evidence type="ECO:0000256" key="2">
    <source>
        <dbReference type="ARBA" id="ARBA00004417"/>
    </source>
</evidence>
<comment type="similarity">
    <text evidence="3">Belongs to the FliM family.</text>
</comment>
<evidence type="ECO:0000313" key="14">
    <source>
        <dbReference type="EMBL" id="ACN16777.1"/>
    </source>
</evidence>
<comment type="function">
    <text evidence="11">FliM is one of three proteins (FliG, FliN, FliM) that forms the rotor-mounted switch complex (C ring), located at the base of the basal body. This complex interacts with the CheY and CheZ chemotaxis proteins, in addition to contacting components of the motor that determine the direction of flagellar rotation.</text>
</comment>
<evidence type="ECO:0000256" key="1">
    <source>
        <dbReference type="ARBA" id="ARBA00004117"/>
    </source>
</evidence>
<evidence type="ECO:0000256" key="4">
    <source>
        <dbReference type="ARBA" id="ARBA00021898"/>
    </source>
</evidence>